<dbReference type="OrthoDB" id="6398367at2"/>
<keyword evidence="2" id="KW-1185">Reference proteome</keyword>
<dbReference type="Pfam" id="PF14595">
    <property type="entry name" value="Thioredoxin_9"/>
    <property type="match status" value="1"/>
</dbReference>
<dbReference type="Proteomes" id="UP000310406">
    <property type="component" value="Unassembled WGS sequence"/>
</dbReference>
<accession>A0A4S8RG54</accession>
<gene>
    <name evidence="1" type="ORF">EZV76_14940</name>
</gene>
<dbReference type="AlphaFoldDB" id="A0A4S8RG54"/>
<protein>
    <submittedName>
        <fullName evidence="1">Thioredoxin</fullName>
    </submittedName>
</protein>
<dbReference type="RefSeq" id="WP_136567372.1">
    <property type="nucleotide sequence ID" value="NZ_JBNZAV010000004.1"/>
</dbReference>
<dbReference type="EMBL" id="SNTZ01000013">
    <property type="protein sequence ID" value="THV57288.1"/>
    <property type="molecule type" value="Genomic_DNA"/>
</dbReference>
<dbReference type="InterPro" id="IPR036249">
    <property type="entry name" value="Thioredoxin-like_sf"/>
</dbReference>
<comment type="caution">
    <text evidence="1">The sequence shown here is derived from an EMBL/GenBank/DDBJ whole genome shotgun (WGS) entry which is preliminary data.</text>
</comment>
<proteinExistence type="predicted"/>
<dbReference type="Gene3D" id="3.40.30.10">
    <property type="entry name" value="Glutaredoxin"/>
    <property type="match status" value="1"/>
</dbReference>
<dbReference type="SUPFAM" id="SSF52833">
    <property type="entry name" value="Thioredoxin-like"/>
    <property type="match status" value="1"/>
</dbReference>
<evidence type="ECO:0000313" key="1">
    <source>
        <dbReference type="EMBL" id="THV57288.1"/>
    </source>
</evidence>
<evidence type="ECO:0000313" key="2">
    <source>
        <dbReference type="Proteomes" id="UP000310406"/>
    </source>
</evidence>
<name>A0A4S8RG54_9FLAO</name>
<organism evidence="1 2">
    <name type="scientific">Flagellimonas alvinocaridis</name>
    <dbReference type="NCBI Taxonomy" id="2530200"/>
    <lineage>
        <taxon>Bacteria</taxon>
        <taxon>Pseudomonadati</taxon>
        <taxon>Bacteroidota</taxon>
        <taxon>Flavobacteriia</taxon>
        <taxon>Flavobacteriales</taxon>
        <taxon>Flavobacteriaceae</taxon>
        <taxon>Flagellimonas</taxon>
    </lineage>
</organism>
<dbReference type="CDD" id="cd02947">
    <property type="entry name" value="TRX_family"/>
    <property type="match status" value="1"/>
</dbReference>
<sequence>MKSIIFTVLLMLCTGRGLSQAYHQEIILENGNRFLIGEINLKNLEALPYQSWYLQGYQNYTVDPTLVHLFRKKLKDYNVTLFLGTWCGDSKREVPRFIKILEAAKFPMDQLKIIALDRRKEHYKKSPTGEEKGLNIIKVPTMIFFKNGKEVNRIVERPIENLEEDIAQIVLNKAYIPNYAH</sequence>
<reference evidence="1 2" key="1">
    <citation type="submission" date="2019-03" db="EMBL/GenBank/DDBJ databases">
        <title>Muricauda SCR12 sp.nov, a marine bacterium isolated from Pacific Ocean:the Okinawa trough.</title>
        <authorList>
            <person name="Liu L."/>
        </authorList>
    </citation>
    <scope>NUCLEOTIDE SEQUENCE [LARGE SCALE GENOMIC DNA]</scope>
    <source>
        <strain evidence="1 2">SCR12</strain>
    </source>
</reference>